<evidence type="ECO:0000256" key="6">
    <source>
        <dbReference type="ARBA" id="ARBA00022777"/>
    </source>
</evidence>
<feature type="transmembrane region" description="Helical" evidence="8">
    <location>
        <begin position="108"/>
        <end position="128"/>
    </location>
</feature>
<keyword evidence="8" id="KW-0472">Membrane</keyword>
<gene>
    <name evidence="11" type="ORF">ENQ20_01280</name>
</gene>
<proteinExistence type="predicted"/>
<dbReference type="PROSITE" id="PS50885">
    <property type="entry name" value="HAMP"/>
    <property type="match status" value="1"/>
</dbReference>
<dbReference type="SUPFAM" id="SSF47384">
    <property type="entry name" value="Homodimeric domain of signal transducing histidine kinase"/>
    <property type="match status" value="1"/>
</dbReference>
<dbReference type="GO" id="GO:0000155">
    <property type="term" value="F:phosphorelay sensor kinase activity"/>
    <property type="evidence" value="ECO:0007669"/>
    <property type="project" value="InterPro"/>
</dbReference>
<dbReference type="PROSITE" id="PS50109">
    <property type="entry name" value="HIS_KIN"/>
    <property type="match status" value="1"/>
</dbReference>
<sequence length="425" mass="46962">MIIYPVRRSLTPFMWFVALLIGLYGATLFVFWWLVRPTLFDLRLLAIMLGGAIGLIGAGGFFAHRLGWLQRIPHAGGAMFAGFLLAALLPLPFVWGATQLLFIEAYDALVAMTLMFFAAGVVVALGFLQTALFVEKLDALTGAVEHLRMGRYHVRAEIDDGGELARYADALAALAAKLEATDRKERQLERMRRNLIAWIGYDLRVPLVAARSSLENVVEGPAVDPEVSRRYLQMAWRNLNALSDLIDDLYDMAQLDISGIHLERTEVSICALVEATITELSPMAAQKGVALTYRCDPDAPPLLIDARQIGRVLNNLVSDAIQRTPKGGSVKLNIYPSRHNVLVEITDMANRNSSEDLGTLFNLLLSEEDARNLSKETPRLRLAMADAIVRAHGSQIHPQRLGDQGLRLVFALARADVVNPLIRGM</sequence>
<evidence type="ECO:0000256" key="5">
    <source>
        <dbReference type="ARBA" id="ARBA00022679"/>
    </source>
</evidence>
<evidence type="ECO:0000259" key="9">
    <source>
        <dbReference type="PROSITE" id="PS50109"/>
    </source>
</evidence>
<organism evidence="11">
    <name type="scientific">Caldilinea aerophila</name>
    <dbReference type="NCBI Taxonomy" id="133453"/>
    <lineage>
        <taxon>Bacteria</taxon>
        <taxon>Bacillati</taxon>
        <taxon>Chloroflexota</taxon>
        <taxon>Caldilineae</taxon>
        <taxon>Caldilineales</taxon>
        <taxon>Caldilineaceae</taxon>
        <taxon>Caldilinea</taxon>
    </lineage>
</organism>
<dbReference type="Gene3D" id="1.10.287.130">
    <property type="match status" value="1"/>
</dbReference>
<comment type="catalytic activity">
    <reaction evidence="1">
        <text>ATP + protein L-histidine = ADP + protein N-phospho-L-histidine.</text>
        <dbReference type="EC" id="2.7.13.3"/>
    </reaction>
</comment>
<dbReference type="AlphaFoldDB" id="A0A7C1JQU5"/>
<dbReference type="GO" id="GO:0016020">
    <property type="term" value="C:membrane"/>
    <property type="evidence" value="ECO:0007669"/>
    <property type="project" value="UniProtKB-SubCell"/>
</dbReference>
<feature type="coiled-coil region" evidence="7">
    <location>
        <begin position="164"/>
        <end position="194"/>
    </location>
</feature>
<dbReference type="InterPro" id="IPR003660">
    <property type="entry name" value="HAMP_dom"/>
</dbReference>
<accession>A0A7C1JQU5</accession>
<keyword evidence="4" id="KW-0597">Phosphoprotein</keyword>
<feature type="transmembrane region" description="Helical" evidence="8">
    <location>
        <begin position="75"/>
        <end position="96"/>
    </location>
</feature>
<protein>
    <recommendedName>
        <fullName evidence="3">histidine kinase</fullName>
        <ecNumber evidence="3">2.7.13.3</ecNumber>
    </recommendedName>
</protein>
<feature type="transmembrane region" description="Helical" evidence="8">
    <location>
        <begin position="12"/>
        <end position="34"/>
    </location>
</feature>
<dbReference type="InterPro" id="IPR036097">
    <property type="entry name" value="HisK_dim/P_sf"/>
</dbReference>
<dbReference type="EMBL" id="DSMG01000016">
    <property type="protein sequence ID" value="HDX30107.1"/>
    <property type="molecule type" value="Genomic_DNA"/>
</dbReference>
<dbReference type="InterPro" id="IPR036890">
    <property type="entry name" value="HATPase_C_sf"/>
</dbReference>
<keyword evidence="8" id="KW-0812">Transmembrane</keyword>
<keyword evidence="6 11" id="KW-0418">Kinase</keyword>
<evidence type="ECO:0000256" key="2">
    <source>
        <dbReference type="ARBA" id="ARBA00004370"/>
    </source>
</evidence>
<dbReference type="InterPro" id="IPR003594">
    <property type="entry name" value="HATPase_dom"/>
</dbReference>
<feature type="domain" description="HAMP" evidence="10">
    <location>
        <begin position="131"/>
        <end position="183"/>
    </location>
</feature>
<dbReference type="InterPro" id="IPR005467">
    <property type="entry name" value="His_kinase_dom"/>
</dbReference>
<dbReference type="PANTHER" id="PTHR43547:SF2">
    <property type="entry name" value="HYBRID SIGNAL TRANSDUCTION HISTIDINE KINASE C"/>
    <property type="match status" value="1"/>
</dbReference>
<reference evidence="11" key="1">
    <citation type="journal article" date="2020" name="mSystems">
        <title>Genome- and Community-Level Interaction Insights into Carbon Utilization and Element Cycling Functions of Hydrothermarchaeota in Hydrothermal Sediment.</title>
        <authorList>
            <person name="Zhou Z."/>
            <person name="Liu Y."/>
            <person name="Xu W."/>
            <person name="Pan J."/>
            <person name="Luo Z.H."/>
            <person name="Li M."/>
        </authorList>
    </citation>
    <scope>NUCLEOTIDE SEQUENCE [LARGE SCALE GENOMIC DNA]</scope>
    <source>
        <strain evidence="11">SpSt-289</strain>
    </source>
</reference>
<dbReference type="EC" id="2.7.13.3" evidence="3"/>
<dbReference type="Gene3D" id="3.30.565.10">
    <property type="entry name" value="Histidine kinase-like ATPase, C-terminal domain"/>
    <property type="match status" value="1"/>
</dbReference>
<evidence type="ECO:0000313" key="11">
    <source>
        <dbReference type="EMBL" id="HDX30107.1"/>
    </source>
</evidence>
<dbReference type="Pfam" id="PF02518">
    <property type="entry name" value="HATPase_c"/>
    <property type="match status" value="1"/>
</dbReference>
<keyword evidence="8" id="KW-1133">Transmembrane helix</keyword>
<keyword evidence="7" id="KW-0175">Coiled coil</keyword>
<evidence type="ECO:0000256" key="4">
    <source>
        <dbReference type="ARBA" id="ARBA00022553"/>
    </source>
</evidence>
<name>A0A7C1JQU5_9CHLR</name>
<dbReference type="PANTHER" id="PTHR43547">
    <property type="entry name" value="TWO-COMPONENT HISTIDINE KINASE"/>
    <property type="match status" value="1"/>
</dbReference>
<comment type="subcellular location">
    <subcellularLocation>
        <location evidence="2">Membrane</location>
    </subcellularLocation>
</comment>
<feature type="transmembrane region" description="Helical" evidence="8">
    <location>
        <begin position="40"/>
        <end position="63"/>
    </location>
</feature>
<feature type="domain" description="Histidine kinase" evidence="9">
    <location>
        <begin position="198"/>
        <end position="416"/>
    </location>
</feature>
<evidence type="ECO:0000256" key="7">
    <source>
        <dbReference type="SAM" id="Coils"/>
    </source>
</evidence>
<evidence type="ECO:0000256" key="8">
    <source>
        <dbReference type="SAM" id="Phobius"/>
    </source>
</evidence>
<evidence type="ECO:0000259" key="10">
    <source>
        <dbReference type="PROSITE" id="PS50885"/>
    </source>
</evidence>
<evidence type="ECO:0000256" key="3">
    <source>
        <dbReference type="ARBA" id="ARBA00012438"/>
    </source>
</evidence>
<evidence type="ECO:0000256" key="1">
    <source>
        <dbReference type="ARBA" id="ARBA00000085"/>
    </source>
</evidence>
<comment type="caution">
    <text evidence="11">The sequence shown here is derived from an EMBL/GenBank/DDBJ whole genome shotgun (WGS) entry which is preliminary data.</text>
</comment>
<keyword evidence="5" id="KW-0808">Transferase</keyword>
<dbReference type="SUPFAM" id="SSF55874">
    <property type="entry name" value="ATPase domain of HSP90 chaperone/DNA topoisomerase II/histidine kinase"/>
    <property type="match status" value="1"/>
</dbReference>